<dbReference type="AlphaFoldDB" id="A0A1Y2K5K1"/>
<feature type="region of interest" description="Disordered" evidence="1">
    <location>
        <begin position="343"/>
        <end position="424"/>
    </location>
</feature>
<dbReference type="OrthoDB" id="3182597at2"/>
<dbReference type="Proteomes" id="UP000194003">
    <property type="component" value="Unassembled WGS sequence"/>
</dbReference>
<evidence type="ECO:0008006" key="4">
    <source>
        <dbReference type="Google" id="ProtNLM"/>
    </source>
</evidence>
<evidence type="ECO:0000256" key="1">
    <source>
        <dbReference type="SAM" id="MobiDB-lite"/>
    </source>
</evidence>
<feature type="compositionally biased region" description="Polar residues" evidence="1">
    <location>
        <begin position="384"/>
        <end position="398"/>
    </location>
</feature>
<feature type="compositionally biased region" description="Polar residues" evidence="1">
    <location>
        <begin position="353"/>
        <end position="370"/>
    </location>
</feature>
<protein>
    <recommendedName>
        <fullName evidence="4">Primosomal protein N' (Replication factor Y)-superfamily II helicase</fullName>
    </recommendedName>
</protein>
<dbReference type="STRING" id="1434232.MAIT1_04168"/>
<keyword evidence="3" id="KW-1185">Reference proteome</keyword>
<accession>A0A1Y2K5K1</accession>
<dbReference type="EMBL" id="LVJN01000019">
    <property type="protein sequence ID" value="OSM04294.1"/>
    <property type="molecule type" value="Genomic_DNA"/>
</dbReference>
<evidence type="ECO:0000313" key="2">
    <source>
        <dbReference type="EMBL" id="OSM04294.1"/>
    </source>
</evidence>
<evidence type="ECO:0000313" key="3">
    <source>
        <dbReference type="Proteomes" id="UP000194003"/>
    </source>
</evidence>
<dbReference type="RefSeq" id="WP_143814791.1">
    <property type="nucleotide sequence ID" value="NZ_LVJN01000019.1"/>
</dbReference>
<dbReference type="PANTHER" id="PTHR37826">
    <property type="entry name" value="FLOTILLIN BAND_7_5 DOMAIN PROTEIN"/>
    <property type="match status" value="1"/>
</dbReference>
<organism evidence="2 3">
    <name type="scientific">Magnetofaba australis IT-1</name>
    <dbReference type="NCBI Taxonomy" id="1434232"/>
    <lineage>
        <taxon>Bacteria</taxon>
        <taxon>Pseudomonadati</taxon>
        <taxon>Pseudomonadota</taxon>
        <taxon>Magnetococcia</taxon>
        <taxon>Magnetococcales</taxon>
        <taxon>Magnetococcaceae</taxon>
        <taxon>Magnetofaba</taxon>
    </lineage>
</organism>
<dbReference type="PANTHER" id="PTHR37826:SF3">
    <property type="entry name" value="J DOMAIN-CONTAINING PROTEIN"/>
    <property type="match status" value="1"/>
</dbReference>
<reference evidence="2 3" key="1">
    <citation type="journal article" date="2016" name="BMC Genomics">
        <title>Combined genomic and structural analyses of a cultured magnetotactic bacterium reveals its niche adaptation to a dynamic environment.</title>
        <authorList>
            <person name="Araujo A.C."/>
            <person name="Morillo V."/>
            <person name="Cypriano J."/>
            <person name="Teixeira L.C."/>
            <person name="Leao P."/>
            <person name="Lyra S."/>
            <person name="Almeida L.G."/>
            <person name="Bazylinski D.A."/>
            <person name="Vasconcellos A.T."/>
            <person name="Abreu F."/>
            <person name="Lins U."/>
        </authorList>
    </citation>
    <scope>NUCLEOTIDE SEQUENCE [LARGE SCALE GENOMIC DNA]</scope>
    <source>
        <strain evidence="2 3">IT-1</strain>
    </source>
</reference>
<gene>
    <name evidence="2" type="ORF">MAIT1_04168</name>
</gene>
<name>A0A1Y2K5K1_9PROT</name>
<sequence length="424" mass="47001">MRFDPGVAALTCPYCGHQQTLPDQLAVPEELDLNAFLEHAASDAQTQSITLVKCDQCGASVEPESHVTATECAFCGAAMNLREISQRQIKPSSLLPFAVEKKAAANLFKEWVASRWFAPSALTAVAQREAPMQGIYIPYWTFDSQTHSEYDGQRGDYYTETRIVNGEEKEERKIEWTYVSGRISEWFDDVLIMASTALPREVAQELEPWDLENLVVYDAQYTSGFRAQNYQVDLQQGFELADERMEAEIRELVEQDIGGDRQRIDSLNVRHYDVTFKHILLPIWIHTYRMGDKSYQCLINGRTGEVSGERPYSWVKILFAALVALGLVGAAVWGLSQYGKSQDAAGQDPGYSSWASPTEASAPNSVTTPSAPEGPSRGLLEQSLAPQPTSQAAQSIPSDQERTQGGGVLQRALSTYDDAPAAQR</sequence>
<comment type="caution">
    <text evidence="2">The sequence shown here is derived from an EMBL/GenBank/DDBJ whole genome shotgun (WGS) entry which is preliminary data.</text>
</comment>
<proteinExistence type="predicted"/>